<feature type="domain" description="Metalloprotease TldD/E central" evidence="4">
    <location>
        <begin position="119"/>
        <end position="224"/>
    </location>
</feature>
<dbReference type="RefSeq" id="WP_166411535.1">
    <property type="nucleotide sequence ID" value="NZ_CP049869.1"/>
</dbReference>
<evidence type="ECO:0000259" key="4">
    <source>
        <dbReference type="Pfam" id="PF19290"/>
    </source>
</evidence>
<evidence type="ECO:0000259" key="2">
    <source>
        <dbReference type="Pfam" id="PF01523"/>
    </source>
</evidence>
<feature type="domain" description="Metalloprotease TldD/E N-terminal" evidence="2">
    <location>
        <begin position="26"/>
        <end position="90"/>
    </location>
</feature>
<reference evidence="5 6" key="1">
    <citation type="submission" date="2020-03" db="EMBL/GenBank/DDBJ databases">
        <title>Sphingomonas sp. nov., isolated from fish.</title>
        <authorList>
            <person name="Hyun D.-W."/>
            <person name="Bae J.-W."/>
        </authorList>
    </citation>
    <scope>NUCLEOTIDE SEQUENCE [LARGE SCALE GENOMIC DNA]</scope>
    <source>
        <strain evidence="5 6">HDW15B</strain>
    </source>
</reference>
<protein>
    <submittedName>
        <fullName evidence="5">TldD/PmbA family protein</fullName>
    </submittedName>
</protein>
<dbReference type="AlphaFoldDB" id="A0A6G7YQZ0"/>
<dbReference type="Proteomes" id="UP000503222">
    <property type="component" value="Chromosome"/>
</dbReference>
<dbReference type="EMBL" id="CP049869">
    <property type="protein sequence ID" value="QIK79144.1"/>
    <property type="molecule type" value="Genomic_DNA"/>
</dbReference>
<dbReference type="InterPro" id="IPR045570">
    <property type="entry name" value="Metalloprtase-TldD/E_cen_dom"/>
</dbReference>
<dbReference type="GO" id="GO:0006508">
    <property type="term" value="P:proteolysis"/>
    <property type="evidence" value="ECO:0007669"/>
    <property type="project" value="InterPro"/>
</dbReference>
<dbReference type="Pfam" id="PF19289">
    <property type="entry name" value="PmbA_TldD_3rd"/>
    <property type="match status" value="1"/>
</dbReference>
<dbReference type="PANTHER" id="PTHR43421:SF1">
    <property type="entry name" value="METALLOPROTEASE PMBA"/>
    <property type="match status" value="1"/>
</dbReference>
<feature type="domain" description="Metalloprotease TldD/E C-terminal" evidence="3">
    <location>
        <begin position="231"/>
        <end position="446"/>
    </location>
</feature>
<accession>A0A6G7YQZ0</accession>
<proteinExistence type="inferred from homology"/>
<dbReference type="Gene3D" id="3.30.2290.10">
    <property type="entry name" value="PmbA/TldD superfamily"/>
    <property type="match status" value="1"/>
</dbReference>
<dbReference type="KEGG" id="spii:G7077_09795"/>
<dbReference type="PANTHER" id="PTHR43421">
    <property type="entry name" value="METALLOPROTEASE PMBA"/>
    <property type="match status" value="1"/>
</dbReference>
<name>A0A6G7YQZ0_9SPHN</name>
<evidence type="ECO:0000313" key="5">
    <source>
        <dbReference type="EMBL" id="QIK79144.1"/>
    </source>
</evidence>
<dbReference type="Pfam" id="PF01523">
    <property type="entry name" value="PmbA_TldD_1st"/>
    <property type="match status" value="1"/>
</dbReference>
<dbReference type="InterPro" id="IPR035068">
    <property type="entry name" value="TldD/PmbA_N"/>
</dbReference>
<evidence type="ECO:0000259" key="3">
    <source>
        <dbReference type="Pfam" id="PF19289"/>
    </source>
</evidence>
<dbReference type="GO" id="GO:0008237">
    <property type="term" value="F:metallopeptidase activity"/>
    <property type="evidence" value="ECO:0007669"/>
    <property type="project" value="InterPro"/>
</dbReference>
<dbReference type="InterPro" id="IPR002510">
    <property type="entry name" value="Metalloprtase-TldD/E_N"/>
</dbReference>
<dbReference type="InterPro" id="IPR045569">
    <property type="entry name" value="Metalloprtase-TldD/E_C"/>
</dbReference>
<keyword evidence="6" id="KW-1185">Reference proteome</keyword>
<dbReference type="InterPro" id="IPR036059">
    <property type="entry name" value="TldD/PmbA_sf"/>
</dbReference>
<organism evidence="5 6">
    <name type="scientific">Sphingomonas piscis</name>
    <dbReference type="NCBI Taxonomy" id="2714943"/>
    <lineage>
        <taxon>Bacteria</taxon>
        <taxon>Pseudomonadati</taxon>
        <taxon>Pseudomonadota</taxon>
        <taxon>Alphaproteobacteria</taxon>
        <taxon>Sphingomonadales</taxon>
        <taxon>Sphingomonadaceae</taxon>
        <taxon>Sphingomonas</taxon>
    </lineage>
</organism>
<comment type="similarity">
    <text evidence="1">Belongs to the peptidase U62 family.</text>
</comment>
<sequence length="448" mass="45946">MLSIDQSRDRAEKLVERAVAAGADAADAIYVAQGSSSVEVRMGALEAVGSSEGEEIGLRLFLGQRSASVSSSDLSDEALEALVERAIAMAGEAPEDPFAGLAPANRLHHGDGPAINSYDPQPVEPKDMHERALAAEAAALAVAGVTNSTGASAGASRSVVALATSHGFSGAYSSTSHSVAAGVIAGEGAGMQRDSAWHSTRFLADLDAADEIGRLAGERAVARLNPTRPRPGKMPVLFDPRVASSLLGHFAGAIGGQSIARKSSFLLGKLGERIFAAGVTIIDDPLRPRGLRSRPFDGEGLSVDRTELVADGVVRTWMADSASARQLGIAPTGHAARGVGGGPGVAASNLYIAAGPRTREELLAAFPEAILVTELIGQGVNPVTGDYSRGAAGFMVRDGAIAEPVAEITVASNLLDMFATLEPGSDLEFRRGVDAPTILIPEMTVGAA</sequence>
<evidence type="ECO:0000313" key="6">
    <source>
        <dbReference type="Proteomes" id="UP000503222"/>
    </source>
</evidence>
<dbReference type="GO" id="GO:0005829">
    <property type="term" value="C:cytosol"/>
    <property type="evidence" value="ECO:0007669"/>
    <property type="project" value="TreeGrafter"/>
</dbReference>
<dbReference type="SUPFAM" id="SSF111283">
    <property type="entry name" value="Putative modulator of DNA gyrase, PmbA/TldD"/>
    <property type="match status" value="1"/>
</dbReference>
<gene>
    <name evidence="5" type="ORF">G7077_09795</name>
</gene>
<evidence type="ECO:0000256" key="1">
    <source>
        <dbReference type="ARBA" id="ARBA00005836"/>
    </source>
</evidence>
<dbReference type="InterPro" id="IPR047657">
    <property type="entry name" value="PmbA"/>
</dbReference>
<dbReference type="Pfam" id="PF19290">
    <property type="entry name" value="PmbA_TldD_2nd"/>
    <property type="match status" value="1"/>
</dbReference>